<organism evidence="1 2">
    <name type="scientific">Rickenella mellea</name>
    <dbReference type="NCBI Taxonomy" id="50990"/>
    <lineage>
        <taxon>Eukaryota</taxon>
        <taxon>Fungi</taxon>
        <taxon>Dikarya</taxon>
        <taxon>Basidiomycota</taxon>
        <taxon>Agaricomycotina</taxon>
        <taxon>Agaricomycetes</taxon>
        <taxon>Hymenochaetales</taxon>
        <taxon>Rickenellaceae</taxon>
        <taxon>Rickenella</taxon>
    </lineage>
</organism>
<dbReference type="AlphaFoldDB" id="A0A4Y7PY49"/>
<evidence type="ECO:0000313" key="2">
    <source>
        <dbReference type="Proteomes" id="UP000294933"/>
    </source>
</evidence>
<dbReference type="EMBL" id="ML170189">
    <property type="protein sequence ID" value="TDL20324.1"/>
    <property type="molecule type" value="Genomic_DNA"/>
</dbReference>
<proteinExistence type="predicted"/>
<gene>
    <name evidence="1" type="ORF">BD410DRAFT_829788</name>
</gene>
<dbReference type="Proteomes" id="UP000294933">
    <property type="component" value="Unassembled WGS sequence"/>
</dbReference>
<accession>A0A4Y7PY49</accession>
<protein>
    <submittedName>
        <fullName evidence="1">Uncharacterized protein</fullName>
    </submittedName>
</protein>
<reference evidence="1 2" key="1">
    <citation type="submission" date="2018-06" db="EMBL/GenBank/DDBJ databases">
        <title>A transcriptomic atlas of mushroom development highlights an independent origin of complex multicellularity.</title>
        <authorList>
            <consortium name="DOE Joint Genome Institute"/>
            <person name="Krizsan K."/>
            <person name="Almasi E."/>
            <person name="Merenyi Z."/>
            <person name="Sahu N."/>
            <person name="Viragh M."/>
            <person name="Koszo T."/>
            <person name="Mondo S."/>
            <person name="Kiss B."/>
            <person name="Balint B."/>
            <person name="Kues U."/>
            <person name="Barry K."/>
            <person name="Hegedus J.C."/>
            <person name="Henrissat B."/>
            <person name="Johnson J."/>
            <person name="Lipzen A."/>
            <person name="Ohm R."/>
            <person name="Nagy I."/>
            <person name="Pangilinan J."/>
            <person name="Yan J."/>
            <person name="Xiong Y."/>
            <person name="Grigoriev I.V."/>
            <person name="Hibbett D.S."/>
            <person name="Nagy L.G."/>
        </authorList>
    </citation>
    <scope>NUCLEOTIDE SEQUENCE [LARGE SCALE GENOMIC DNA]</scope>
    <source>
        <strain evidence="1 2">SZMC22713</strain>
    </source>
</reference>
<dbReference type="VEuPathDB" id="FungiDB:BD410DRAFT_829788"/>
<keyword evidence="2" id="KW-1185">Reference proteome</keyword>
<evidence type="ECO:0000313" key="1">
    <source>
        <dbReference type="EMBL" id="TDL20324.1"/>
    </source>
</evidence>
<name>A0A4Y7PY49_9AGAM</name>
<sequence>MDEMQELSFSKKARSHCFMATDVDVSANASAIIYRKTEWMIPPGVEIQKYYAHQKKCKSPDYGEPAESHVVASRCASLLTNDDRRNQTGTGIVESHQGSARIRDSIDGSGFGGEICHKSDDVLGRVAAVFDVDSATYKFSSMPGNFCHFGNKRTTDVQRLEMPMRGFLVATSPIQQW</sequence>